<name>A0A2P6V2Z3_9CHLO</name>
<accession>A0A2P6V2Z3</accession>
<feature type="region of interest" description="Disordered" evidence="1">
    <location>
        <begin position="1"/>
        <end position="33"/>
    </location>
</feature>
<dbReference type="Proteomes" id="UP000239649">
    <property type="component" value="Unassembled WGS sequence"/>
</dbReference>
<evidence type="ECO:0000256" key="1">
    <source>
        <dbReference type="SAM" id="MobiDB-lite"/>
    </source>
</evidence>
<proteinExistence type="predicted"/>
<protein>
    <submittedName>
        <fullName evidence="2">ATPase</fullName>
    </submittedName>
</protein>
<keyword evidence="3" id="KW-1185">Reference proteome</keyword>
<reference evidence="2 3" key="1">
    <citation type="journal article" date="2018" name="Plant J.">
        <title>Genome sequences of Chlorella sorokiniana UTEX 1602 and Micractinium conductrix SAG 241.80: implications to maltose excretion by a green alga.</title>
        <authorList>
            <person name="Arriola M.B."/>
            <person name="Velmurugan N."/>
            <person name="Zhang Y."/>
            <person name="Plunkett M.H."/>
            <person name="Hondzo H."/>
            <person name="Barney B.M."/>
        </authorList>
    </citation>
    <scope>NUCLEOTIDE SEQUENCE [LARGE SCALE GENOMIC DNA]</scope>
    <source>
        <strain evidence="2 3">SAG 241.80</strain>
    </source>
</reference>
<sequence length="258" mass="26628">MAGSPGVQAPGLPDTSPQQVPSPPARRRQRRWLPLDTGGFYRTTDVDQMAHLVAALIQLSDEAAAAAAESERAADTAAARMASASGGGPLLPHLPPASRHRRRWQPQDINPEDADEVLVLAAEVRELVTLHEACADVLVAAAAELPQQRLQQLLAVLDQVGEGLLADFLRATVYSDRLADALAAGGAPAPARTGAASSAAAGLHAARAARGVASPPAPATESATEAQLAKWRDAAYSAAVMEGSASDAAIVIPQVFLI</sequence>
<dbReference type="EMBL" id="LHPF02000037">
    <property type="protein sequence ID" value="PSC68434.1"/>
    <property type="molecule type" value="Genomic_DNA"/>
</dbReference>
<dbReference type="AlphaFoldDB" id="A0A2P6V2Z3"/>
<gene>
    <name evidence="2" type="ORF">C2E20_8002</name>
</gene>
<comment type="caution">
    <text evidence="2">The sequence shown here is derived from an EMBL/GenBank/DDBJ whole genome shotgun (WGS) entry which is preliminary data.</text>
</comment>
<organism evidence="2 3">
    <name type="scientific">Micractinium conductrix</name>
    <dbReference type="NCBI Taxonomy" id="554055"/>
    <lineage>
        <taxon>Eukaryota</taxon>
        <taxon>Viridiplantae</taxon>
        <taxon>Chlorophyta</taxon>
        <taxon>core chlorophytes</taxon>
        <taxon>Trebouxiophyceae</taxon>
        <taxon>Chlorellales</taxon>
        <taxon>Chlorellaceae</taxon>
        <taxon>Chlorella clade</taxon>
        <taxon>Micractinium</taxon>
    </lineage>
</organism>
<evidence type="ECO:0000313" key="2">
    <source>
        <dbReference type="EMBL" id="PSC68434.1"/>
    </source>
</evidence>
<evidence type="ECO:0000313" key="3">
    <source>
        <dbReference type="Proteomes" id="UP000239649"/>
    </source>
</evidence>
<feature type="region of interest" description="Disordered" evidence="1">
    <location>
        <begin position="76"/>
        <end position="109"/>
    </location>
</feature>